<protein>
    <submittedName>
        <fullName evidence="1">Uncharacterized protein</fullName>
    </submittedName>
</protein>
<gene>
    <name evidence="1" type="ORF">GK091_25785</name>
</gene>
<dbReference type="EMBL" id="JAAGNZ010000004">
    <property type="protein sequence ID" value="NEU70313.1"/>
    <property type="molecule type" value="Genomic_DNA"/>
</dbReference>
<dbReference type="Proteomes" id="UP000477386">
    <property type="component" value="Unassembled WGS sequence"/>
</dbReference>
<name>A0A6M0IT41_9BACT</name>
<dbReference type="RefSeq" id="WP_164043626.1">
    <property type="nucleotide sequence ID" value="NZ_JAAGNZ010000004.1"/>
</dbReference>
<evidence type="ECO:0000313" key="2">
    <source>
        <dbReference type="Proteomes" id="UP000477386"/>
    </source>
</evidence>
<dbReference type="AlphaFoldDB" id="A0A6M0IT41"/>
<accession>A0A6M0IT41</accession>
<evidence type="ECO:0000313" key="1">
    <source>
        <dbReference type="EMBL" id="NEU70313.1"/>
    </source>
</evidence>
<keyword evidence="2" id="KW-1185">Reference proteome</keyword>
<reference evidence="1 2" key="1">
    <citation type="submission" date="2020-02" db="EMBL/GenBank/DDBJ databases">
        <title>Draft genome sequence of two Spirosoma agri KCTC 52727 and Spirosoma terrae KCTC 52035.</title>
        <authorList>
            <person name="Rojas J."/>
            <person name="Ambika Manirajan B."/>
            <person name="Ratering S."/>
            <person name="Suarez C."/>
            <person name="Schnell S."/>
        </authorList>
    </citation>
    <scope>NUCLEOTIDE SEQUENCE [LARGE SCALE GENOMIC DNA]</scope>
    <source>
        <strain evidence="1 2">KCTC 52727</strain>
    </source>
</reference>
<proteinExistence type="predicted"/>
<comment type="caution">
    <text evidence="1">The sequence shown here is derived from an EMBL/GenBank/DDBJ whole genome shotgun (WGS) entry which is preliminary data.</text>
</comment>
<organism evidence="1 2">
    <name type="scientific">Spirosoma agri</name>
    <dbReference type="NCBI Taxonomy" id="1987381"/>
    <lineage>
        <taxon>Bacteria</taxon>
        <taxon>Pseudomonadati</taxon>
        <taxon>Bacteroidota</taxon>
        <taxon>Cytophagia</taxon>
        <taxon>Cytophagales</taxon>
        <taxon>Cytophagaceae</taxon>
        <taxon>Spirosoma</taxon>
    </lineage>
</organism>
<sequence>MNQRIRPDDLDSAPYKELIQSLTLQWVRIELPADELTFTDYTRTIRVLLLTTQDPDRTAEIVRAVLTQATDLNKTSRWVDQELKFEGMIHGADRHDFLRLELSQAPDIDDALLDMYNERLNRFATRGDTAGL</sequence>